<evidence type="ECO:0008006" key="3">
    <source>
        <dbReference type="Google" id="ProtNLM"/>
    </source>
</evidence>
<comment type="caution">
    <text evidence="1">The sequence shown here is derived from an EMBL/GenBank/DDBJ whole genome shotgun (WGS) entry which is preliminary data.</text>
</comment>
<dbReference type="Proteomes" id="UP000597886">
    <property type="component" value="Unassembled WGS sequence"/>
</dbReference>
<dbReference type="Gene3D" id="3.30.1360.120">
    <property type="entry name" value="Probable tRNA modification gtpase trme, domain 1"/>
    <property type="match status" value="1"/>
</dbReference>
<accession>A0AA90Z3K0</accession>
<evidence type="ECO:0000313" key="1">
    <source>
        <dbReference type="EMBL" id="NOE19357.1"/>
    </source>
</evidence>
<dbReference type="Gene3D" id="3.30.70.1520">
    <property type="entry name" value="Heterotetrameric sarcosine oxidase"/>
    <property type="match status" value="1"/>
</dbReference>
<protein>
    <recommendedName>
        <fullName evidence="3">Sarcosine oxidase, gamma subunit family</fullName>
    </recommendedName>
</protein>
<reference evidence="1" key="1">
    <citation type="submission" date="2019-12" db="EMBL/GenBank/DDBJ databases">
        <title>Ruegeria JWLKs population differentiation of coral mucus and skeleton niches.</title>
        <authorList>
            <person name="Luo D."/>
        </authorList>
    </citation>
    <scope>NUCLEOTIDE SEQUENCE</scope>
    <source>
        <strain evidence="1">HKCCD6181</strain>
    </source>
</reference>
<gene>
    <name evidence="1" type="ORF">GS634_14605</name>
</gene>
<sequence length="187" mass="20307">MRDFVAKTAIGGSEPKRDVVGTLTFQEREDVALASVSARLGQEETVKAKLQTVCGIPAPEAGRWEKGETSSLHWLGSDQYLCEEAFAGPLELGKRMETELAGIASVTDQSDAFTRIDMTGQGATGLLQRLTVLDVEQMQAGAFNRTAIHHVGCLLRCNEARTGFSIYAPRSYAISVHHMLIKVARAL</sequence>
<proteinExistence type="predicted"/>
<dbReference type="EMBL" id="WVRA01000005">
    <property type="protein sequence ID" value="NOE19357.1"/>
    <property type="molecule type" value="Genomic_DNA"/>
</dbReference>
<dbReference type="RefSeq" id="WP_171330852.1">
    <property type="nucleotide sequence ID" value="NZ_WVRA01000005.1"/>
</dbReference>
<organism evidence="1 2">
    <name type="scientific">Ruegeria atlantica</name>
    <dbReference type="NCBI Taxonomy" id="81569"/>
    <lineage>
        <taxon>Bacteria</taxon>
        <taxon>Pseudomonadati</taxon>
        <taxon>Pseudomonadota</taxon>
        <taxon>Alphaproteobacteria</taxon>
        <taxon>Rhodobacterales</taxon>
        <taxon>Roseobacteraceae</taxon>
        <taxon>Ruegeria</taxon>
    </lineage>
</organism>
<evidence type="ECO:0000313" key="2">
    <source>
        <dbReference type="Proteomes" id="UP000597886"/>
    </source>
</evidence>
<dbReference type="AlphaFoldDB" id="A0AA90Z3K0"/>
<name>A0AA90Z3K0_9RHOB</name>
<dbReference type="SUPFAM" id="SSF103025">
    <property type="entry name" value="Folate-binding domain"/>
    <property type="match status" value="1"/>
</dbReference>
<dbReference type="InterPro" id="IPR027266">
    <property type="entry name" value="TrmE/GcvT-like"/>
</dbReference>